<dbReference type="InterPro" id="IPR012337">
    <property type="entry name" value="RNaseH-like_sf"/>
</dbReference>
<organism evidence="1 2">
    <name type="scientific">Photinus pyralis</name>
    <name type="common">Common eastern firefly</name>
    <name type="synonym">Lampyris pyralis</name>
    <dbReference type="NCBI Taxonomy" id="7054"/>
    <lineage>
        <taxon>Eukaryota</taxon>
        <taxon>Metazoa</taxon>
        <taxon>Ecdysozoa</taxon>
        <taxon>Arthropoda</taxon>
        <taxon>Hexapoda</taxon>
        <taxon>Insecta</taxon>
        <taxon>Pterygota</taxon>
        <taxon>Neoptera</taxon>
        <taxon>Endopterygota</taxon>
        <taxon>Coleoptera</taxon>
        <taxon>Polyphaga</taxon>
        <taxon>Elateriformia</taxon>
        <taxon>Elateroidea</taxon>
        <taxon>Lampyridae</taxon>
        <taxon>Lampyrinae</taxon>
        <taxon>Photinus</taxon>
    </lineage>
</organism>
<dbReference type="SUPFAM" id="SSF53098">
    <property type="entry name" value="Ribonuclease H-like"/>
    <property type="match status" value="1"/>
</dbReference>
<dbReference type="Proteomes" id="UP000327044">
    <property type="component" value="Unassembled WGS sequence"/>
</dbReference>
<evidence type="ECO:0008006" key="3">
    <source>
        <dbReference type="Google" id="ProtNLM"/>
    </source>
</evidence>
<accession>A0A5N4AT56</accession>
<dbReference type="InParanoid" id="A0A5N4AT56"/>
<protein>
    <recommendedName>
        <fullName evidence="3">DNA-directed DNA polymerase</fullName>
    </recommendedName>
</protein>
<proteinExistence type="predicted"/>
<dbReference type="EMBL" id="VVIM01000004">
    <property type="protein sequence ID" value="KAB0800408.1"/>
    <property type="molecule type" value="Genomic_DNA"/>
</dbReference>
<comment type="caution">
    <text evidence="1">The sequence shown here is derived from an EMBL/GenBank/DDBJ whole genome shotgun (WGS) entry which is preliminary data.</text>
</comment>
<evidence type="ECO:0000313" key="2">
    <source>
        <dbReference type="Proteomes" id="UP000327044"/>
    </source>
</evidence>
<name>A0A5N4AT56_PHOPY</name>
<keyword evidence="2" id="KW-1185">Reference proteome</keyword>
<dbReference type="AlphaFoldDB" id="A0A5N4AT56"/>
<gene>
    <name evidence="1" type="ORF">PPYR_06148</name>
</gene>
<evidence type="ECO:0000313" key="1">
    <source>
        <dbReference type="EMBL" id="KAB0800408.1"/>
    </source>
</evidence>
<reference evidence="1 2" key="1">
    <citation type="journal article" date="2018" name="Elife">
        <title>Firefly genomes illuminate parallel origins of bioluminescence in beetles.</title>
        <authorList>
            <person name="Fallon T.R."/>
            <person name="Lower S.E."/>
            <person name="Chang C.H."/>
            <person name="Bessho-Uehara M."/>
            <person name="Martin G.J."/>
            <person name="Bewick A.J."/>
            <person name="Behringer M."/>
            <person name="Debat H.J."/>
            <person name="Wong I."/>
            <person name="Day J.C."/>
            <person name="Suvorov A."/>
            <person name="Silva C.J."/>
            <person name="Stanger-Hall K.F."/>
            <person name="Hall D.W."/>
            <person name="Schmitz R.J."/>
            <person name="Nelson D.R."/>
            <person name="Lewis S.M."/>
            <person name="Shigenobu S."/>
            <person name="Bybee S.M."/>
            <person name="Larracuente A.M."/>
            <person name="Oba Y."/>
            <person name="Weng J.K."/>
        </authorList>
    </citation>
    <scope>NUCLEOTIDE SEQUENCE [LARGE SCALE GENOMIC DNA]</scope>
    <source>
        <strain evidence="1">1611_PpyrPB1</strain>
        <tissue evidence="1">Whole body</tissue>
    </source>
</reference>
<sequence length="243" mass="28065">MSKNSPNNKKLQKDFVFAFYDFECRQDDAYENRPATFLHVPNLCEVQHMCRQCINNDTSINTPCVNWGPRQHIFQTSPVTELLNYIANMARKNREVVAIAHNSKGYDSIFILREIMKNPSAWNPQIIATGTKITSLARIINAEVKRETLPLVLANRIRSLQEEQVMFGNDARDLRLTVAYLNADRIVLYNSIITRIEAIQILIEWFTDSPLDPDNDFPRVTVEEREIGSGRRQVGELLYHRAI</sequence>